<dbReference type="EMBL" id="UARW01000010">
    <property type="protein sequence ID" value="SQD04606.1"/>
    <property type="molecule type" value="Genomic_DNA"/>
</dbReference>
<accession>A0A2X3JXW4</accession>
<reference evidence="1 2" key="1">
    <citation type="submission" date="2018-06" db="EMBL/GenBank/DDBJ databases">
        <authorList>
            <consortium name="Pathogen Informatics"/>
            <person name="Doyle S."/>
        </authorList>
    </citation>
    <scope>NUCLEOTIDE SEQUENCE [LARGE SCALE GENOMIC DNA]</scope>
    <source>
        <strain evidence="1 2">NCTC8009</strain>
    </source>
</reference>
<evidence type="ECO:0000313" key="2">
    <source>
        <dbReference type="Proteomes" id="UP000250991"/>
    </source>
</evidence>
<protein>
    <submittedName>
        <fullName evidence="1">Uncharacterized protein</fullName>
    </submittedName>
</protein>
<dbReference type="Proteomes" id="UP000250991">
    <property type="component" value="Unassembled WGS sequence"/>
</dbReference>
<proteinExistence type="predicted"/>
<gene>
    <name evidence="1" type="ORF">NCTC8009_05129</name>
</gene>
<dbReference type="AlphaFoldDB" id="A0A2X3JXW4"/>
<name>A0A2X3JXW4_ECOLX</name>
<organism evidence="1 2">
    <name type="scientific">Escherichia coli</name>
    <dbReference type="NCBI Taxonomy" id="562"/>
    <lineage>
        <taxon>Bacteria</taxon>
        <taxon>Pseudomonadati</taxon>
        <taxon>Pseudomonadota</taxon>
        <taxon>Gammaproteobacteria</taxon>
        <taxon>Enterobacterales</taxon>
        <taxon>Enterobacteriaceae</taxon>
        <taxon>Escherichia</taxon>
    </lineage>
</organism>
<sequence>MRKKNSKLVKNNSKKAWNILIEFNVVLLIFRVCF</sequence>
<evidence type="ECO:0000313" key="1">
    <source>
        <dbReference type="EMBL" id="SQD04606.1"/>
    </source>
</evidence>